<evidence type="ECO:0000256" key="1">
    <source>
        <dbReference type="SAM" id="MobiDB-lite"/>
    </source>
</evidence>
<gene>
    <name evidence="2" type="ORF">ASPSYDRAFT_30802</name>
</gene>
<organism evidence="2 3">
    <name type="scientific">Aspergillus sydowii CBS 593.65</name>
    <dbReference type="NCBI Taxonomy" id="1036612"/>
    <lineage>
        <taxon>Eukaryota</taxon>
        <taxon>Fungi</taxon>
        <taxon>Dikarya</taxon>
        <taxon>Ascomycota</taxon>
        <taxon>Pezizomycotina</taxon>
        <taxon>Eurotiomycetes</taxon>
        <taxon>Eurotiomycetidae</taxon>
        <taxon>Eurotiales</taxon>
        <taxon>Aspergillaceae</taxon>
        <taxon>Aspergillus</taxon>
        <taxon>Aspergillus subgen. Nidulantes</taxon>
    </lineage>
</organism>
<accession>A0A1L9TKP1</accession>
<feature type="compositionally biased region" description="Acidic residues" evidence="1">
    <location>
        <begin position="127"/>
        <end position="146"/>
    </location>
</feature>
<feature type="region of interest" description="Disordered" evidence="1">
    <location>
        <begin position="182"/>
        <end position="398"/>
    </location>
</feature>
<protein>
    <submittedName>
        <fullName evidence="2">Uncharacterized protein</fullName>
    </submittedName>
</protein>
<feature type="compositionally biased region" description="Basic residues" evidence="1">
    <location>
        <begin position="313"/>
        <end position="327"/>
    </location>
</feature>
<evidence type="ECO:0000313" key="3">
    <source>
        <dbReference type="Proteomes" id="UP000184356"/>
    </source>
</evidence>
<feature type="region of interest" description="Disordered" evidence="1">
    <location>
        <begin position="1"/>
        <end position="146"/>
    </location>
</feature>
<dbReference type="EMBL" id="KV878585">
    <property type="protein sequence ID" value="OJJ59985.1"/>
    <property type="molecule type" value="Genomic_DNA"/>
</dbReference>
<feature type="compositionally biased region" description="Polar residues" evidence="1">
    <location>
        <begin position="328"/>
        <end position="339"/>
    </location>
</feature>
<dbReference type="STRING" id="1036612.A0A1L9TKP1"/>
<proteinExistence type="predicted"/>
<dbReference type="VEuPathDB" id="FungiDB:ASPSYDRAFT_30802"/>
<feature type="compositionally biased region" description="Polar residues" evidence="1">
    <location>
        <begin position="234"/>
        <end position="258"/>
    </location>
</feature>
<keyword evidence="3" id="KW-1185">Reference proteome</keyword>
<dbReference type="OrthoDB" id="5431211at2759"/>
<dbReference type="RefSeq" id="XP_040703791.1">
    <property type="nucleotide sequence ID" value="XM_040844816.1"/>
</dbReference>
<reference evidence="3" key="1">
    <citation type="journal article" date="2017" name="Genome Biol.">
        <title>Comparative genomics reveals high biological diversity and specific adaptations in the industrially and medically important fungal genus Aspergillus.</title>
        <authorList>
            <person name="de Vries R.P."/>
            <person name="Riley R."/>
            <person name="Wiebenga A."/>
            <person name="Aguilar-Osorio G."/>
            <person name="Amillis S."/>
            <person name="Uchima C.A."/>
            <person name="Anderluh G."/>
            <person name="Asadollahi M."/>
            <person name="Askin M."/>
            <person name="Barry K."/>
            <person name="Battaglia E."/>
            <person name="Bayram O."/>
            <person name="Benocci T."/>
            <person name="Braus-Stromeyer S.A."/>
            <person name="Caldana C."/>
            <person name="Canovas D."/>
            <person name="Cerqueira G.C."/>
            <person name="Chen F."/>
            <person name="Chen W."/>
            <person name="Choi C."/>
            <person name="Clum A."/>
            <person name="Dos Santos R.A."/>
            <person name="Damasio A.R."/>
            <person name="Diallinas G."/>
            <person name="Emri T."/>
            <person name="Fekete E."/>
            <person name="Flipphi M."/>
            <person name="Freyberg S."/>
            <person name="Gallo A."/>
            <person name="Gournas C."/>
            <person name="Habgood R."/>
            <person name="Hainaut M."/>
            <person name="Harispe M.L."/>
            <person name="Henrissat B."/>
            <person name="Hilden K.S."/>
            <person name="Hope R."/>
            <person name="Hossain A."/>
            <person name="Karabika E."/>
            <person name="Karaffa L."/>
            <person name="Karanyi Z."/>
            <person name="Krasevec N."/>
            <person name="Kuo A."/>
            <person name="Kusch H."/>
            <person name="LaButti K."/>
            <person name="Lagendijk E.L."/>
            <person name="Lapidus A."/>
            <person name="Levasseur A."/>
            <person name="Lindquist E."/>
            <person name="Lipzen A."/>
            <person name="Logrieco A.F."/>
            <person name="MacCabe A."/>
            <person name="Maekelae M.R."/>
            <person name="Malavazi I."/>
            <person name="Melin P."/>
            <person name="Meyer V."/>
            <person name="Mielnichuk N."/>
            <person name="Miskei M."/>
            <person name="Molnar A.P."/>
            <person name="Mule G."/>
            <person name="Ngan C.Y."/>
            <person name="Orejas M."/>
            <person name="Orosz E."/>
            <person name="Ouedraogo J.P."/>
            <person name="Overkamp K.M."/>
            <person name="Park H.-S."/>
            <person name="Perrone G."/>
            <person name="Piumi F."/>
            <person name="Punt P.J."/>
            <person name="Ram A.F."/>
            <person name="Ramon A."/>
            <person name="Rauscher S."/>
            <person name="Record E."/>
            <person name="Riano-Pachon D.M."/>
            <person name="Robert V."/>
            <person name="Roehrig J."/>
            <person name="Ruller R."/>
            <person name="Salamov A."/>
            <person name="Salih N.S."/>
            <person name="Samson R.A."/>
            <person name="Sandor E."/>
            <person name="Sanguinetti M."/>
            <person name="Schuetze T."/>
            <person name="Sepcic K."/>
            <person name="Shelest E."/>
            <person name="Sherlock G."/>
            <person name="Sophianopoulou V."/>
            <person name="Squina F.M."/>
            <person name="Sun H."/>
            <person name="Susca A."/>
            <person name="Todd R.B."/>
            <person name="Tsang A."/>
            <person name="Unkles S.E."/>
            <person name="van de Wiele N."/>
            <person name="van Rossen-Uffink D."/>
            <person name="Oliveira J.V."/>
            <person name="Vesth T.C."/>
            <person name="Visser J."/>
            <person name="Yu J.-H."/>
            <person name="Zhou M."/>
            <person name="Andersen M.R."/>
            <person name="Archer D.B."/>
            <person name="Baker S.E."/>
            <person name="Benoit I."/>
            <person name="Brakhage A.A."/>
            <person name="Braus G.H."/>
            <person name="Fischer R."/>
            <person name="Frisvad J.C."/>
            <person name="Goldman G.H."/>
            <person name="Houbraken J."/>
            <person name="Oakley B."/>
            <person name="Pocsi I."/>
            <person name="Scazzocchio C."/>
            <person name="Seiboth B."/>
            <person name="vanKuyk P.A."/>
            <person name="Wortman J."/>
            <person name="Dyer P.S."/>
            <person name="Grigoriev I.V."/>
        </authorList>
    </citation>
    <scope>NUCLEOTIDE SEQUENCE [LARGE SCALE GENOMIC DNA]</scope>
    <source>
        <strain evidence="3">CBS 593.65</strain>
    </source>
</reference>
<feature type="compositionally biased region" description="Acidic residues" evidence="1">
    <location>
        <begin position="280"/>
        <end position="290"/>
    </location>
</feature>
<evidence type="ECO:0000313" key="2">
    <source>
        <dbReference type="EMBL" id="OJJ59985.1"/>
    </source>
</evidence>
<dbReference type="AlphaFoldDB" id="A0A1L9TKP1"/>
<feature type="compositionally biased region" description="Low complexity" evidence="1">
    <location>
        <begin position="626"/>
        <end position="642"/>
    </location>
</feature>
<dbReference type="GeneID" id="63760889"/>
<sequence length="727" mass="82028">MVTPARSASRRKRNSTTQALDLINNVMNGKDPVAEDRQTQSARPARQLRNIPRAPRRSIFEIPNSPEQPKSKSSLLTPRRSMRLSRPQTDIPNSPLQIPARTQVSHVDYHEDNVGGEQSEEPRQDGTDNEPVNEDEGLNGLEDEDNEIIGNFDFFSEASSPRRSRSASPSAFLTQELEQSGWFESAQSPHKIQISERAPELITGNRPVTRGSRRTQRPASEAVLPGPSVVVPTRPNNAPETPLSPVQPTRGHPTSSPSKDGDGDEEMGDGEQIVNSEHAEGDDESPDEASSDSSLFVRQDSPDQTSLPATRSGKLRKPPNTRAHRTRSPGTTSAAYSESTPERSPVPPGRRRRPDRSQDVPSSAKRPVGHELNRPRMSFSRLPVNEAKHPGPNGPLVSRRIRNRNSRIVANYRNNETVENHVPESPYPRCKEAMEFGQQEQNWNVLIKEARRMKQKANSLTKYGLKDTIEFVDDLQCWYEDLYQNSDRPQRLSPKDSHDHKEHLDQISHEGDAILDEVYNLVIKRQKKQSSKLFEAFEARVIPAIIKLVFTIFDAYHSSPRSLSSIYDHLYSALNKLARLCKRMTSLVKERYVESSTCTQKLREPLQRLIKASETDMLRSTQLDAGDSSGESSGSDGVNGNGPMVTIQKPWADSEGLALIDGLMRHKGPKRYISIIKDFGDRLEGRTVRELRDKAEEIYDNYIPKIHDELRTREGREKRQWLLSVRD</sequence>
<name>A0A1L9TKP1_9EURO</name>
<feature type="compositionally biased region" description="Polar residues" evidence="1">
    <location>
        <begin position="86"/>
        <end position="105"/>
    </location>
</feature>
<dbReference type="Proteomes" id="UP000184356">
    <property type="component" value="Unassembled WGS sequence"/>
</dbReference>
<feature type="compositionally biased region" description="Polar residues" evidence="1">
    <location>
        <begin position="65"/>
        <end position="76"/>
    </location>
</feature>
<feature type="region of interest" description="Disordered" evidence="1">
    <location>
        <begin position="621"/>
        <end position="644"/>
    </location>
</feature>